<dbReference type="PANTHER" id="PTHR24121:SF23">
    <property type="entry name" value="NO MECHANORECEPTOR POTENTIAL C, ISOFORM H"/>
    <property type="match status" value="1"/>
</dbReference>
<feature type="repeat" description="ANK" evidence="1">
    <location>
        <begin position="133"/>
        <end position="167"/>
    </location>
</feature>
<evidence type="ECO:0000313" key="3">
    <source>
        <dbReference type="Proteomes" id="UP000596660"/>
    </source>
</evidence>
<organism evidence="2 3">
    <name type="scientific">Chenopodium quinoa</name>
    <name type="common">Quinoa</name>
    <dbReference type="NCBI Taxonomy" id="63459"/>
    <lineage>
        <taxon>Eukaryota</taxon>
        <taxon>Viridiplantae</taxon>
        <taxon>Streptophyta</taxon>
        <taxon>Embryophyta</taxon>
        <taxon>Tracheophyta</taxon>
        <taxon>Spermatophyta</taxon>
        <taxon>Magnoliopsida</taxon>
        <taxon>eudicotyledons</taxon>
        <taxon>Gunneridae</taxon>
        <taxon>Pentapetalae</taxon>
        <taxon>Caryophyllales</taxon>
        <taxon>Chenopodiaceae</taxon>
        <taxon>Chenopodioideae</taxon>
        <taxon>Atripliceae</taxon>
        <taxon>Chenopodium</taxon>
    </lineage>
</organism>
<accession>A0A803LRQ4</accession>
<dbReference type="PROSITE" id="PS50297">
    <property type="entry name" value="ANK_REP_REGION"/>
    <property type="match status" value="1"/>
</dbReference>
<dbReference type="EnsemblPlants" id="AUR62017633-RA">
    <property type="protein sequence ID" value="AUR62017633-RA:cds"/>
    <property type="gene ID" value="AUR62017633"/>
</dbReference>
<evidence type="ECO:0000256" key="1">
    <source>
        <dbReference type="PROSITE-ProRule" id="PRU00023"/>
    </source>
</evidence>
<sequence length="186" mass="20864">MMKREIYQAAASGNVEFVKEAKAKDVEASAAIYSDDDLLVLTIRGNNIIHVAARFGHLDFIKAVLECFELPHQRKLICETNSDRDTPLHLAAKQRTQALAELLITSYHRLFTSEDKEVEVETLPSPWTVENWDGNTPLHVALMNGGKSIQVAAYLLGVGPEVAVYTNRLEQTPLHLAVMYDFKKSR</sequence>
<dbReference type="AlphaFoldDB" id="A0A803LRQ4"/>
<dbReference type="SUPFAM" id="SSF48403">
    <property type="entry name" value="Ankyrin repeat"/>
    <property type="match status" value="1"/>
</dbReference>
<dbReference type="Pfam" id="PF00023">
    <property type="entry name" value="Ank"/>
    <property type="match status" value="1"/>
</dbReference>
<dbReference type="PROSITE" id="PS50088">
    <property type="entry name" value="ANK_REPEAT"/>
    <property type="match status" value="1"/>
</dbReference>
<dbReference type="PANTHER" id="PTHR24121">
    <property type="entry name" value="NO MECHANORECEPTOR POTENTIAL C, ISOFORM D-RELATED"/>
    <property type="match status" value="1"/>
</dbReference>
<reference evidence="2" key="1">
    <citation type="journal article" date="2017" name="Nature">
        <title>The genome of Chenopodium quinoa.</title>
        <authorList>
            <person name="Jarvis D.E."/>
            <person name="Ho Y.S."/>
            <person name="Lightfoot D.J."/>
            <person name="Schmoeckel S.M."/>
            <person name="Li B."/>
            <person name="Borm T.J.A."/>
            <person name="Ohyanagi H."/>
            <person name="Mineta K."/>
            <person name="Michell C.T."/>
            <person name="Saber N."/>
            <person name="Kharbatia N.M."/>
            <person name="Rupper R.R."/>
            <person name="Sharp A.R."/>
            <person name="Dally N."/>
            <person name="Boughton B.A."/>
            <person name="Woo Y.H."/>
            <person name="Gao G."/>
            <person name="Schijlen E.G.W.M."/>
            <person name="Guo X."/>
            <person name="Momin A.A."/>
            <person name="Negrao S."/>
            <person name="Al-Babili S."/>
            <person name="Gehring C."/>
            <person name="Roessner U."/>
            <person name="Jung C."/>
            <person name="Murphy K."/>
            <person name="Arold S.T."/>
            <person name="Gojobori T."/>
            <person name="van der Linden C.G."/>
            <person name="van Loo E.N."/>
            <person name="Jellen E.N."/>
            <person name="Maughan P.J."/>
            <person name="Tester M."/>
        </authorList>
    </citation>
    <scope>NUCLEOTIDE SEQUENCE [LARGE SCALE GENOMIC DNA]</scope>
    <source>
        <strain evidence="2">cv. PI 614886</strain>
    </source>
</reference>
<protein>
    <submittedName>
        <fullName evidence="2">Uncharacterized protein</fullName>
    </submittedName>
</protein>
<dbReference type="Gramene" id="AUR62017633-RA">
    <property type="protein sequence ID" value="AUR62017633-RA:cds"/>
    <property type="gene ID" value="AUR62017633"/>
</dbReference>
<keyword evidence="1" id="KW-0040">ANK repeat</keyword>
<name>A0A803LRQ4_CHEQI</name>
<dbReference type="OMA" id="HILARNC"/>
<dbReference type="Gene3D" id="1.25.40.20">
    <property type="entry name" value="Ankyrin repeat-containing domain"/>
    <property type="match status" value="2"/>
</dbReference>
<reference evidence="2" key="2">
    <citation type="submission" date="2021-03" db="UniProtKB">
        <authorList>
            <consortium name="EnsemblPlants"/>
        </authorList>
    </citation>
    <scope>IDENTIFICATION</scope>
</reference>
<dbReference type="Proteomes" id="UP000596660">
    <property type="component" value="Unplaced"/>
</dbReference>
<dbReference type="Pfam" id="PF12796">
    <property type="entry name" value="Ank_2"/>
    <property type="match status" value="1"/>
</dbReference>
<dbReference type="InterPro" id="IPR002110">
    <property type="entry name" value="Ankyrin_rpt"/>
</dbReference>
<keyword evidence="3" id="KW-1185">Reference proteome</keyword>
<dbReference type="SMART" id="SM00248">
    <property type="entry name" value="ANK"/>
    <property type="match status" value="3"/>
</dbReference>
<proteinExistence type="predicted"/>
<evidence type="ECO:0000313" key="2">
    <source>
        <dbReference type="EnsemblPlants" id="AUR62017633-RA:cds"/>
    </source>
</evidence>
<dbReference type="InterPro" id="IPR036770">
    <property type="entry name" value="Ankyrin_rpt-contain_sf"/>
</dbReference>